<dbReference type="STRING" id="675824.A0A1E3Q4D7"/>
<dbReference type="AlphaFoldDB" id="A0A1E3Q4D7"/>
<sequence>MSTLLRRPSAQRLRQLLKASCEVFQTVYNPDNIRTGNKILRRKMKGPAAISYYPIESPVKFRHIRAAYPMFEFPNTPDEHRIAMNELRKRKGKGPPKKKEDTGKKKRR</sequence>
<keyword evidence="4" id="KW-0496">Mitochondrion</keyword>
<evidence type="ECO:0000256" key="3">
    <source>
        <dbReference type="ARBA" id="ARBA00022980"/>
    </source>
</evidence>
<keyword evidence="9" id="KW-1185">Reference proteome</keyword>
<keyword evidence="5" id="KW-0687">Ribonucleoprotein</keyword>
<protein>
    <recommendedName>
        <fullName evidence="6">Small ribosomal subunit protein mS33</fullName>
    </recommendedName>
</protein>
<evidence type="ECO:0000256" key="4">
    <source>
        <dbReference type="ARBA" id="ARBA00023128"/>
    </source>
</evidence>
<dbReference type="Pfam" id="PF08293">
    <property type="entry name" value="MRP-S33"/>
    <property type="match status" value="1"/>
</dbReference>
<accession>A0A1E3Q4D7</accession>
<comment type="subcellular location">
    <subcellularLocation>
        <location evidence="1">Mitochondrion</location>
    </subcellularLocation>
</comment>
<feature type="compositionally biased region" description="Basic and acidic residues" evidence="7">
    <location>
        <begin position="77"/>
        <end position="87"/>
    </location>
</feature>
<evidence type="ECO:0000256" key="1">
    <source>
        <dbReference type="ARBA" id="ARBA00004173"/>
    </source>
</evidence>
<keyword evidence="3" id="KW-0689">Ribosomal protein</keyword>
<evidence type="ECO:0000256" key="5">
    <source>
        <dbReference type="ARBA" id="ARBA00023274"/>
    </source>
</evidence>
<comment type="similarity">
    <text evidence="2">Belongs to the mitochondrion-specific ribosomal protein mS33 family.</text>
</comment>
<dbReference type="EMBL" id="KV454295">
    <property type="protein sequence ID" value="ODQ72511.1"/>
    <property type="molecule type" value="Genomic_DNA"/>
</dbReference>
<dbReference type="GO" id="GO:0005763">
    <property type="term" value="C:mitochondrial small ribosomal subunit"/>
    <property type="evidence" value="ECO:0007669"/>
    <property type="project" value="EnsemblFungi"/>
</dbReference>
<feature type="compositionally biased region" description="Basic and acidic residues" evidence="7">
    <location>
        <begin position="97"/>
        <end position="108"/>
    </location>
</feature>
<name>A0A1E3Q4D7_LIPST</name>
<evidence type="ECO:0000313" key="9">
    <source>
        <dbReference type="Proteomes" id="UP000094385"/>
    </source>
</evidence>
<dbReference type="InterPro" id="IPR013219">
    <property type="entry name" value="Ribosomal_mS33"/>
</dbReference>
<evidence type="ECO:0000256" key="2">
    <source>
        <dbReference type="ARBA" id="ARBA00008970"/>
    </source>
</evidence>
<evidence type="ECO:0000313" key="8">
    <source>
        <dbReference type="EMBL" id="ODQ72511.1"/>
    </source>
</evidence>
<dbReference type="OrthoDB" id="2257454at2759"/>
<feature type="region of interest" description="Disordered" evidence="7">
    <location>
        <begin position="74"/>
        <end position="108"/>
    </location>
</feature>
<evidence type="ECO:0000256" key="6">
    <source>
        <dbReference type="ARBA" id="ARBA00035132"/>
    </source>
</evidence>
<dbReference type="Proteomes" id="UP000094385">
    <property type="component" value="Unassembled WGS sequence"/>
</dbReference>
<dbReference type="GO" id="GO:0003735">
    <property type="term" value="F:structural constituent of ribosome"/>
    <property type="evidence" value="ECO:0007669"/>
    <property type="project" value="EnsemblFungi"/>
</dbReference>
<proteinExistence type="inferred from homology"/>
<dbReference type="PANTHER" id="PTHR13362">
    <property type="entry name" value="MITOCHONDRIAL RIBOSOMAL PROTEIN S33"/>
    <property type="match status" value="1"/>
</dbReference>
<gene>
    <name evidence="8" type="ORF">LIPSTDRAFT_72097</name>
</gene>
<dbReference type="PANTHER" id="PTHR13362:SF2">
    <property type="entry name" value="SMALL RIBOSOMAL SUBUNIT PROTEIN MS33"/>
    <property type="match status" value="1"/>
</dbReference>
<reference evidence="8 9" key="1">
    <citation type="journal article" date="2016" name="Proc. Natl. Acad. Sci. U.S.A.">
        <title>Comparative genomics of biotechnologically important yeasts.</title>
        <authorList>
            <person name="Riley R."/>
            <person name="Haridas S."/>
            <person name="Wolfe K.H."/>
            <person name="Lopes M.R."/>
            <person name="Hittinger C.T."/>
            <person name="Goeker M."/>
            <person name="Salamov A.A."/>
            <person name="Wisecaver J.H."/>
            <person name="Long T.M."/>
            <person name="Calvey C.H."/>
            <person name="Aerts A.L."/>
            <person name="Barry K.W."/>
            <person name="Choi C."/>
            <person name="Clum A."/>
            <person name="Coughlan A.Y."/>
            <person name="Deshpande S."/>
            <person name="Douglass A.P."/>
            <person name="Hanson S.J."/>
            <person name="Klenk H.-P."/>
            <person name="LaButti K.M."/>
            <person name="Lapidus A."/>
            <person name="Lindquist E.A."/>
            <person name="Lipzen A.M."/>
            <person name="Meier-Kolthoff J.P."/>
            <person name="Ohm R.A."/>
            <person name="Otillar R.P."/>
            <person name="Pangilinan J.L."/>
            <person name="Peng Y."/>
            <person name="Rokas A."/>
            <person name="Rosa C.A."/>
            <person name="Scheuner C."/>
            <person name="Sibirny A.A."/>
            <person name="Slot J.C."/>
            <person name="Stielow J.B."/>
            <person name="Sun H."/>
            <person name="Kurtzman C.P."/>
            <person name="Blackwell M."/>
            <person name="Grigoriev I.V."/>
            <person name="Jeffries T.W."/>
        </authorList>
    </citation>
    <scope>NUCLEOTIDE SEQUENCE [LARGE SCALE GENOMIC DNA]</scope>
    <source>
        <strain evidence="8 9">NRRL Y-11557</strain>
    </source>
</reference>
<organism evidence="8 9">
    <name type="scientific">Lipomyces starkeyi NRRL Y-11557</name>
    <dbReference type="NCBI Taxonomy" id="675824"/>
    <lineage>
        <taxon>Eukaryota</taxon>
        <taxon>Fungi</taxon>
        <taxon>Dikarya</taxon>
        <taxon>Ascomycota</taxon>
        <taxon>Saccharomycotina</taxon>
        <taxon>Lipomycetes</taxon>
        <taxon>Lipomycetales</taxon>
        <taxon>Lipomycetaceae</taxon>
        <taxon>Lipomyces</taxon>
    </lineage>
</organism>
<evidence type="ECO:0000256" key="7">
    <source>
        <dbReference type="SAM" id="MobiDB-lite"/>
    </source>
</evidence>